<sequence length="235" mass="24778">MKHAILFASLLAAGATLFAQAADAGQPAAHTFALDLDARGQVTAIEPTETMPAELRKELEARIGQWAFTPATFDGQPAATRTYLRITTAGNRGPDGMLKVLSATTGPGVASLSNPAYPTSELRRGEGGIVVLQLAVDARGEVTDVAFYGERQRASRTLANAARDAARDWRFKPETVNGTAIASTVVLPVCFMATTPTLSTCAWQGPDAKNFNRMDIVAVDPAARVDTGIGQFASN</sequence>
<proteinExistence type="inferred from homology"/>
<dbReference type="GO" id="GO:0055085">
    <property type="term" value="P:transmembrane transport"/>
    <property type="evidence" value="ECO:0007669"/>
    <property type="project" value="InterPro"/>
</dbReference>
<evidence type="ECO:0000256" key="7">
    <source>
        <dbReference type="ARBA" id="ARBA00022927"/>
    </source>
</evidence>
<accession>A0A2U9THC5</accession>
<comment type="subcellular location">
    <subcellularLocation>
        <location evidence="1">Cell inner membrane</location>
        <topology evidence="1">Single-pass membrane protein</topology>
        <orientation evidence="1">Periplasmic side</orientation>
    </subcellularLocation>
</comment>
<comment type="similarity">
    <text evidence="2">Belongs to the TonB family.</text>
</comment>
<keyword evidence="7" id="KW-0653">Protein transport</keyword>
<keyword evidence="10" id="KW-0732">Signal</keyword>
<dbReference type="RefSeq" id="WP_111266587.1">
    <property type="nucleotide sequence ID" value="NZ_CP029843.1"/>
</dbReference>
<evidence type="ECO:0000256" key="5">
    <source>
        <dbReference type="ARBA" id="ARBA00022519"/>
    </source>
</evidence>
<keyword evidence="13" id="KW-1185">Reference proteome</keyword>
<evidence type="ECO:0000313" key="13">
    <source>
        <dbReference type="Proteomes" id="UP000249447"/>
    </source>
</evidence>
<evidence type="ECO:0000256" key="6">
    <source>
        <dbReference type="ARBA" id="ARBA00022692"/>
    </source>
</evidence>
<evidence type="ECO:0000256" key="1">
    <source>
        <dbReference type="ARBA" id="ARBA00004383"/>
    </source>
</evidence>
<gene>
    <name evidence="12" type="ORF">C9I47_1801</name>
</gene>
<dbReference type="PANTHER" id="PTHR33446:SF2">
    <property type="entry name" value="PROTEIN TONB"/>
    <property type="match status" value="1"/>
</dbReference>
<dbReference type="InterPro" id="IPR006260">
    <property type="entry name" value="TonB/TolA_C"/>
</dbReference>
<organism evidence="12 13">
    <name type="scientific">Marilutibacter maris</name>
    <dbReference type="NCBI Taxonomy" id="1605891"/>
    <lineage>
        <taxon>Bacteria</taxon>
        <taxon>Pseudomonadati</taxon>
        <taxon>Pseudomonadota</taxon>
        <taxon>Gammaproteobacteria</taxon>
        <taxon>Lysobacterales</taxon>
        <taxon>Lysobacteraceae</taxon>
        <taxon>Marilutibacter</taxon>
    </lineage>
</organism>
<feature type="chain" id="PRO_5015852909" description="TonB C-terminal domain-containing protein" evidence="10">
    <location>
        <begin position="22"/>
        <end position="235"/>
    </location>
</feature>
<reference evidence="12 13" key="1">
    <citation type="submission" date="2018-05" db="EMBL/GenBank/DDBJ databases">
        <title>The complete genome of Lysobacter maris HZ9B, a marine bacterium antagonistic against terrestrial plant pathogens.</title>
        <authorList>
            <person name="Zhang X.-Q."/>
        </authorList>
    </citation>
    <scope>NUCLEOTIDE SEQUENCE [LARGE SCALE GENOMIC DNA]</scope>
    <source>
        <strain evidence="12 13">HZ9B</strain>
    </source>
</reference>
<dbReference type="GO" id="GO:0031992">
    <property type="term" value="F:energy transducer activity"/>
    <property type="evidence" value="ECO:0007669"/>
    <property type="project" value="TreeGrafter"/>
</dbReference>
<feature type="signal peptide" evidence="10">
    <location>
        <begin position="1"/>
        <end position="21"/>
    </location>
</feature>
<dbReference type="KEGG" id="lmb:C9I47_1801"/>
<dbReference type="OrthoDB" id="5982524at2"/>
<evidence type="ECO:0000259" key="11">
    <source>
        <dbReference type="PROSITE" id="PS52015"/>
    </source>
</evidence>
<evidence type="ECO:0000256" key="4">
    <source>
        <dbReference type="ARBA" id="ARBA00022475"/>
    </source>
</evidence>
<dbReference type="AlphaFoldDB" id="A0A2U9THC5"/>
<dbReference type="GO" id="GO:0015031">
    <property type="term" value="P:protein transport"/>
    <property type="evidence" value="ECO:0007669"/>
    <property type="project" value="UniProtKB-KW"/>
</dbReference>
<protein>
    <recommendedName>
        <fullName evidence="11">TonB C-terminal domain-containing protein</fullName>
    </recommendedName>
</protein>
<dbReference type="PANTHER" id="PTHR33446">
    <property type="entry name" value="PROTEIN TONB-RELATED"/>
    <property type="match status" value="1"/>
</dbReference>
<dbReference type="GO" id="GO:0098797">
    <property type="term" value="C:plasma membrane protein complex"/>
    <property type="evidence" value="ECO:0007669"/>
    <property type="project" value="TreeGrafter"/>
</dbReference>
<dbReference type="Pfam" id="PF03544">
    <property type="entry name" value="TonB_C"/>
    <property type="match status" value="1"/>
</dbReference>
<dbReference type="EMBL" id="CP029843">
    <property type="protein sequence ID" value="AWV07490.1"/>
    <property type="molecule type" value="Genomic_DNA"/>
</dbReference>
<dbReference type="InterPro" id="IPR051045">
    <property type="entry name" value="TonB-dependent_transducer"/>
</dbReference>
<name>A0A2U9THC5_9GAMM</name>
<dbReference type="PROSITE" id="PS52015">
    <property type="entry name" value="TONB_CTD"/>
    <property type="match status" value="1"/>
</dbReference>
<keyword evidence="3" id="KW-0813">Transport</keyword>
<evidence type="ECO:0000256" key="8">
    <source>
        <dbReference type="ARBA" id="ARBA00022989"/>
    </source>
</evidence>
<evidence type="ECO:0000256" key="2">
    <source>
        <dbReference type="ARBA" id="ARBA00006555"/>
    </source>
</evidence>
<keyword evidence="9" id="KW-0472">Membrane</keyword>
<keyword evidence="6" id="KW-0812">Transmembrane</keyword>
<evidence type="ECO:0000256" key="10">
    <source>
        <dbReference type="SAM" id="SignalP"/>
    </source>
</evidence>
<keyword evidence="8" id="KW-1133">Transmembrane helix</keyword>
<evidence type="ECO:0000256" key="3">
    <source>
        <dbReference type="ARBA" id="ARBA00022448"/>
    </source>
</evidence>
<keyword evidence="4" id="KW-1003">Cell membrane</keyword>
<dbReference type="InterPro" id="IPR037682">
    <property type="entry name" value="TonB_C"/>
</dbReference>
<dbReference type="Proteomes" id="UP000249447">
    <property type="component" value="Chromosome"/>
</dbReference>
<dbReference type="Gene3D" id="3.30.1150.10">
    <property type="match status" value="2"/>
</dbReference>
<evidence type="ECO:0000256" key="9">
    <source>
        <dbReference type="ARBA" id="ARBA00023136"/>
    </source>
</evidence>
<evidence type="ECO:0000313" key="12">
    <source>
        <dbReference type="EMBL" id="AWV07490.1"/>
    </source>
</evidence>
<dbReference type="NCBIfam" id="TIGR01352">
    <property type="entry name" value="tonB_Cterm"/>
    <property type="match status" value="1"/>
</dbReference>
<feature type="domain" description="TonB C-terminal" evidence="11">
    <location>
        <begin position="102"/>
        <end position="200"/>
    </location>
</feature>
<keyword evidence="5" id="KW-0997">Cell inner membrane</keyword>
<dbReference type="SUPFAM" id="SSF74653">
    <property type="entry name" value="TolA/TonB C-terminal domain"/>
    <property type="match status" value="1"/>
</dbReference>